<name>A0A0C2WZJ6_SERVB</name>
<evidence type="ECO:0000256" key="1">
    <source>
        <dbReference type="SAM" id="MobiDB-lite"/>
    </source>
</evidence>
<sequence>MTRNRLDSCRQGRSLRQGRPTLNHNMTCVVTANHFSSSEILAQIRFRGSNDEGQGSVEPDPTSDAMVSRVERFKLAKAKRSKVYRPTDGSRLRCSSETVSETGQMTGMPPTGWRYVVISPSGQGEISRRRFQKQPSF</sequence>
<feature type="compositionally biased region" description="Polar residues" evidence="1">
    <location>
        <begin position="93"/>
        <end position="105"/>
    </location>
</feature>
<dbReference type="EMBL" id="KN824349">
    <property type="protein sequence ID" value="KIM22702.1"/>
    <property type="molecule type" value="Genomic_DNA"/>
</dbReference>
<feature type="region of interest" description="Disordered" evidence="1">
    <location>
        <begin position="1"/>
        <end position="20"/>
    </location>
</feature>
<accession>A0A0C2WZJ6</accession>
<reference evidence="3" key="2">
    <citation type="submission" date="2015-01" db="EMBL/GenBank/DDBJ databases">
        <title>Evolutionary Origins and Diversification of the Mycorrhizal Mutualists.</title>
        <authorList>
            <consortium name="DOE Joint Genome Institute"/>
            <consortium name="Mycorrhizal Genomics Consortium"/>
            <person name="Kohler A."/>
            <person name="Kuo A."/>
            <person name="Nagy L.G."/>
            <person name="Floudas D."/>
            <person name="Copeland A."/>
            <person name="Barry K.W."/>
            <person name="Cichocki N."/>
            <person name="Veneault-Fourrey C."/>
            <person name="LaButti K."/>
            <person name="Lindquist E.A."/>
            <person name="Lipzen A."/>
            <person name="Lundell T."/>
            <person name="Morin E."/>
            <person name="Murat C."/>
            <person name="Riley R."/>
            <person name="Ohm R."/>
            <person name="Sun H."/>
            <person name="Tunlid A."/>
            <person name="Henrissat B."/>
            <person name="Grigoriev I.V."/>
            <person name="Hibbett D.S."/>
            <person name="Martin F."/>
        </authorList>
    </citation>
    <scope>NUCLEOTIDE SEQUENCE [LARGE SCALE GENOMIC DNA]</scope>
    <source>
        <strain evidence="3">MAFF 305830</strain>
    </source>
</reference>
<feature type="compositionally biased region" description="Basic and acidic residues" evidence="1">
    <location>
        <begin position="1"/>
        <end position="10"/>
    </location>
</feature>
<protein>
    <submittedName>
        <fullName evidence="2">Uncharacterized protein</fullName>
    </submittedName>
</protein>
<evidence type="ECO:0000313" key="3">
    <source>
        <dbReference type="Proteomes" id="UP000054097"/>
    </source>
</evidence>
<proteinExistence type="predicted"/>
<dbReference type="AlphaFoldDB" id="A0A0C2WZJ6"/>
<reference evidence="2 3" key="1">
    <citation type="submission" date="2014-04" db="EMBL/GenBank/DDBJ databases">
        <authorList>
            <consortium name="DOE Joint Genome Institute"/>
            <person name="Kuo A."/>
            <person name="Zuccaro A."/>
            <person name="Kohler A."/>
            <person name="Nagy L.G."/>
            <person name="Floudas D."/>
            <person name="Copeland A."/>
            <person name="Barry K.W."/>
            <person name="Cichocki N."/>
            <person name="Veneault-Fourrey C."/>
            <person name="LaButti K."/>
            <person name="Lindquist E.A."/>
            <person name="Lipzen A."/>
            <person name="Lundell T."/>
            <person name="Morin E."/>
            <person name="Murat C."/>
            <person name="Sun H."/>
            <person name="Tunlid A."/>
            <person name="Henrissat B."/>
            <person name="Grigoriev I.V."/>
            <person name="Hibbett D.S."/>
            <person name="Martin F."/>
            <person name="Nordberg H.P."/>
            <person name="Cantor M.N."/>
            <person name="Hua S.X."/>
        </authorList>
    </citation>
    <scope>NUCLEOTIDE SEQUENCE [LARGE SCALE GENOMIC DNA]</scope>
    <source>
        <strain evidence="2 3">MAFF 305830</strain>
    </source>
</reference>
<evidence type="ECO:0000313" key="2">
    <source>
        <dbReference type="EMBL" id="KIM22702.1"/>
    </source>
</evidence>
<organism evidence="2 3">
    <name type="scientific">Serendipita vermifera MAFF 305830</name>
    <dbReference type="NCBI Taxonomy" id="933852"/>
    <lineage>
        <taxon>Eukaryota</taxon>
        <taxon>Fungi</taxon>
        <taxon>Dikarya</taxon>
        <taxon>Basidiomycota</taxon>
        <taxon>Agaricomycotina</taxon>
        <taxon>Agaricomycetes</taxon>
        <taxon>Sebacinales</taxon>
        <taxon>Serendipitaceae</taxon>
        <taxon>Serendipita</taxon>
    </lineage>
</organism>
<gene>
    <name evidence="2" type="ORF">M408DRAFT_280396</name>
</gene>
<dbReference type="HOGENOM" id="CLU_1866366_0_0_1"/>
<keyword evidence="3" id="KW-1185">Reference proteome</keyword>
<feature type="region of interest" description="Disordered" evidence="1">
    <location>
        <begin position="81"/>
        <end position="112"/>
    </location>
</feature>
<dbReference type="Proteomes" id="UP000054097">
    <property type="component" value="Unassembled WGS sequence"/>
</dbReference>